<dbReference type="GO" id="GO:0005886">
    <property type="term" value="C:plasma membrane"/>
    <property type="evidence" value="ECO:0007669"/>
    <property type="project" value="UniProtKB-SubCell"/>
</dbReference>
<dbReference type="AlphaFoldDB" id="A0A840RHU3"/>
<keyword evidence="2" id="KW-1003">Cell membrane</keyword>
<evidence type="ECO:0000256" key="2">
    <source>
        <dbReference type="ARBA" id="ARBA00022475"/>
    </source>
</evidence>
<name>A0A840RHU3_9NEIS</name>
<evidence type="ECO:0000256" key="6">
    <source>
        <dbReference type="SAM" id="Phobius"/>
    </source>
</evidence>
<gene>
    <name evidence="7" type="ORF">HNQ50_002747</name>
</gene>
<keyword evidence="8" id="KW-1185">Reference proteome</keyword>
<dbReference type="Proteomes" id="UP000543030">
    <property type="component" value="Unassembled WGS sequence"/>
</dbReference>
<feature type="transmembrane region" description="Helical" evidence="6">
    <location>
        <begin position="75"/>
        <end position="93"/>
    </location>
</feature>
<keyword evidence="3 6" id="KW-0812">Transmembrane</keyword>
<evidence type="ECO:0000256" key="4">
    <source>
        <dbReference type="ARBA" id="ARBA00022989"/>
    </source>
</evidence>
<protein>
    <submittedName>
        <fullName evidence="7">ATP synthase protein I</fullName>
    </submittedName>
</protein>
<reference evidence="7 8" key="1">
    <citation type="submission" date="2020-08" db="EMBL/GenBank/DDBJ databases">
        <title>Genomic Encyclopedia of Type Strains, Phase IV (KMG-IV): sequencing the most valuable type-strain genomes for metagenomic binning, comparative biology and taxonomic classification.</title>
        <authorList>
            <person name="Goeker M."/>
        </authorList>
    </citation>
    <scope>NUCLEOTIDE SEQUENCE [LARGE SCALE GENOMIC DNA]</scope>
    <source>
        <strain evidence="7 8">DSM 18233</strain>
    </source>
</reference>
<keyword evidence="5 6" id="KW-0472">Membrane</keyword>
<keyword evidence="4 6" id="KW-1133">Transmembrane helix</keyword>
<proteinExistence type="predicted"/>
<feature type="transmembrane region" description="Helical" evidence="6">
    <location>
        <begin position="99"/>
        <end position="117"/>
    </location>
</feature>
<evidence type="ECO:0000313" key="7">
    <source>
        <dbReference type="EMBL" id="MBB5192010.1"/>
    </source>
</evidence>
<dbReference type="Pfam" id="PF03899">
    <property type="entry name" value="ATP-synt_I"/>
    <property type="match status" value="1"/>
</dbReference>
<dbReference type="InterPro" id="IPR005598">
    <property type="entry name" value="ATP_synth_I"/>
</dbReference>
<accession>A0A840RHU3</accession>
<evidence type="ECO:0000313" key="8">
    <source>
        <dbReference type="Proteomes" id="UP000543030"/>
    </source>
</evidence>
<evidence type="ECO:0000256" key="3">
    <source>
        <dbReference type="ARBA" id="ARBA00022692"/>
    </source>
</evidence>
<feature type="transmembrane region" description="Helical" evidence="6">
    <location>
        <begin position="35"/>
        <end position="54"/>
    </location>
</feature>
<feature type="transmembrane region" description="Helical" evidence="6">
    <location>
        <begin position="12"/>
        <end position="29"/>
    </location>
</feature>
<dbReference type="RefSeq" id="WP_184101573.1">
    <property type="nucleotide sequence ID" value="NZ_JACHHN010000005.1"/>
</dbReference>
<dbReference type="EMBL" id="JACHHN010000005">
    <property type="protein sequence ID" value="MBB5192010.1"/>
    <property type="molecule type" value="Genomic_DNA"/>
</dbReference>
<evidence type="ECO:0000256" key="1">
    <source>
        <dbReference type="ARBA" id="ARBA00004651"/>
    </source>
</evidence>
<comment type="caution">
    <text evidence="7">The sequence shown here is derived from an EMBL/GenBank/DDBJ whole genome shotgun (WGS) entry which is preliminary data.</text>
</comment>
<sequence>MVNKAQIQGIIRLKVWITLGVLVPVSILWGWQAGFASVIGGTVAILGSLIYARAAFQLPYGPPEVLMKLHYLGEALKMAFTLVAFAAIFVFHHKVVWPALFFGYAAAASAFWFGLLIKFKDKK</sequence>
<comment type="subcellular location">
    <subcellularLocation>
        <location evidence="1">Cell membrane</location>
        <topology evidence="1">Multi-pass membrane protein</topology>
    </subcellularLocation>
</comment>
<evidence type="ECO:0000256" key="5">
    <source>
        <dbReference type="ARBA" id="ARBA00023136"/>
    </source>
</evidence>
<organism evidence="7 8">
    <name type="scientific">Silvimonas terrae</name>
    <dbReference type="NCBI Taxonomy" id="300266"/>
    <lineage>
        <taxon>Bacteria</taxon>
        <taxon>Pseudomonadati</taxon>
        <taxon>Pseudomonadota</taxon>
        <taxon>Betaproteobacteria</taxon>
        <taxon>Neisseriales</taxon>
        <taxon>Chitinibacteraceae</taxon>
        <taxon>Silvimonas</taxon>
    </lineage>
</organism>